<keyword evidence="2" id="KW-0805">Transcription regulation</keyword>
<sequence length="397" mass="45465">MVLLFKLKNLRLGCSLFSCTFGSKTRSFMVGDAKPSHFTLHPQFLYRYITTEISPTQNDFTVTYLINSCGLSPEDAISASKMVKLKAPDRADSVLALLRSHGLSQPQISKVVKCCPRVLSSCPEKTLSPKLQFFSSVGVSRKDLARSVATNPLLLIVSLRERIVPTYNFLRSMISKKNIVTVFKRRSRVFLGSHCNDVVLNIGLLRELGMPQSSISVLLAHYIHVVMHDHNKFGEVVGEVKEMGFNLESSNFVFALNALCGKNSKSIWKRSREVYMRWGWSENDVLSAFRKNPEFMIMSEKKIMRVMEFLVNKMGWPSGMIAKCPWVMRHSLEKRIIPRCLVVKVLWLKGLIDENLSLGYVVQPDEKLFVERFVTKYQKEVPQLWNVYQRKVEIEDV</sequence>
<dbReference type="PANTHER" id="PTHR13068:SF133">
    <property type="entry name" value="MITOCHONDRIAL TRANSCRIPTION TERMINATION FACTOR FAMILY PROTEIN"/>
    <property type="match status" value="1"/>
</dbReference>
<reference evidence="4 5" key="1">
    <citation type="journal article" date="2013" name="Nat. Genet.">
        <title>The high-quality draft genome of peach (Prunus persica) identifies unique patterns of genetic diversity, domestication and genome evolution.</title>
        <authorList>
            <consortium name="International Peach Genome Initiative"/>
            <person name="Verde I."/>
            <person name="Abbott A.G."/>
            <person name="Scalabrin S."/>
            <person name="Jung S."/>
            <person name="Shu S."/>
            <person name="Marroni F."/>
            <person name="Zhebentyayeva T."/>
            <person name="Dettori M.T."/>
            <person name="Grimwood J."/>
            <person name="Cattonaro F."/>
            <person name="Zuccolo A."/>
            <person name="Rossini L."/>
            <person name="Jenkins J."/>
            <person name="Vendramin E."/>
            <person name="Meisel L.A."/>
            <person name="Decroocq V."/>
            <person name="Sosinski B."/>
            <person name="Prochnik S."/>
            <person name="Mitros T."/>
            <person name="Policriti A."/>
            <person name="Cipriani G."/>
            <person name="Dondini L."/>
            <person name="Ficklin S."/>
            <person name="Goodstein D.M."/>
            <person name="Xuan P."/>
            <person name="Del Fabbro C."/>
            <person name="Aramini V."/>
            <person name="Copetti D."/>
            <person name="Gonzalez S."/>
            <person name="Horner D.S."/>
            <person name="Falchi R."/>
            <person name="Lucas S."/>
            <person name="Mica E."/>
            <person name="Maldonado J."/>
            <person name="Lazzari B."/>
            <person name="Bielenberg D."/>
            <person name="Pirona R."/>
            <person name="Miculan M."/>
            <person name="Barakat A."/>
            <person name="Testolin R."/>
            <person name="Stella A."/>
            <person name="Tartarini S."/>
            <person name="Tonutti P."/>
            <person name="Arus P."/>
            <person name="Orellana A."/>
            <person name="Wells C."/>
            <person name="Main D."/>
            <person name="Vizzotto G."/>
            <person name="Silva H."/>
            <person name="Salamini F."/>
            <person name="Schmutz J."/>
            <person name="Morgante M."/>
            <person name="Rokhsar D.S."/>
        </authorList>
    </citation>
    <scope>NUCLEOTIDE SEQUENCE [LARGE SCALE GENOMIC DNA]</scope>
    <source>
        <strain evidence="5">cv. Nemared</strain>
    </source>
</reference>
<dbReference type="eggNOG" id="KOG1267">
    <property type="taxonomic scope" value="Eukaryota"/>
</dbReference>
<dbReference type="Pfam" id="PF02536">
    <property type="entry name" value="mTERF"/>
    <property type="match status" value="2"/>
</dbReference>
<gene>
    <name evidence="4" type="ORF">PRUPE_2G041100</name>
</gene>
<organism evidence="4 5">
    <name type="scientific">Prunus persica</name>
    <name type="common">Peach</name>
    <name type="synonym">Amygdalus persica</name>
    <dbReference type="NCBI Taxonomy" id="3760"/>
    <lineage>
        <taxon>Eukaryota</taxon>
        <taxon>Viridiplantae</taxon>
        <taxon>Streptophyta</taxon>
        <taxon>Embryophyta</taxon>
        <taxon>Tracheophyta</taxon>
        <taxon>Spermatophyta</taxon>
        <taxon>Magnoliopsida</taxon>
        <taxon>eudicotyledons</taxon>
        <taxon>Gunneridae</taxon>
        <taxon>Pentapetalae</taxon>
        <taxon>rosids</taxon>
        <taxon>fabids</taxon>
        <taxon>Rosales</taxon>
        <taxon>Rosaceae</taxon>
        <taxon>Amygdaloideae</taxon>
        <taxon>Amygdaleae</taxon>
        <taxon>Prunus</taxon>
    </lineage>
</organism>
<evidence type="ECO:0000313" key="4">
    <source>
        <dbReference type="EMBL" id="ONI20923.1"/>
    </source>
</evidence>
<accession>A0A251QAX6</accession>
<reference evidence="4" key="2">
    <citation type="submission" date="2016-12" db="EMBL/GenBank/DDBJ databases">
        <title>WGS assembly of Prunus persica.</title>
        <authorList>
            <person name="Verde I."/>
            <person name="Jenkins J."/>
            <person name="Dondini L."/>
            <person name="Micali S."/>
            <person name="Pagliarani G."/>
            <person name="Vendramin E."/>
            <person name="Paris R."/>
            <person name="Aramini V."/>
            <person name="Gazza L."/>
            <person name="Rossini L."/>
            <person name="Bassi D."/>
            <person name="Troggio M."/>
            <person name="Shu S."/>
            <person name="Grimwood J.H."/>
            <person name="Tartarini S."/>
            <person name="Dettori M.T."/>
            <person name="Schmutz J."/>
        </authorList>
    </citation>
    <scope>NUCLEOTIDE SEQUENCE</scope>
</reference>
<evidence type="ECO:0000256" key="3">
    <source>
        <dbReference type="ARBA" id="ARBA00022946"/>
    </source>
</evidence>
<dbReference type="Gramene" id="ONI20924">
    <property type="protein sequence ID" value="ONI20924"/>
    <property type="gene ID" value="PRUPE_2G041100"/>
</dbReference>
<dbReference type="Gramene" id="ONI20923">
    <property type="protein sequence ID" value="ONI20923"/>
    <property type="gene ID" value="PRUPE_2G041100"/>
</dbReference>
<comment type="similarity">
    <text evidence="1">Belongs to the mTERF family.</text>
</comment>
<name>A0A251QAX6_PRUPE</name>
<keyword evidence="3" id="KW-0809">Transit peptide</keyword>
<dbReference type="Proteomes" id="UP000006882">
    <property type="component" value="Chromosome G2"/>
</dbReference>
<dbReference type="PANTHER" id="PTHR13068">
    <property type="entry name" value="CGI-12 PROTEIN-RELATED"/>
    <property type="match status" value="1"/>
</dbReference>
<dbReference type="Gene3D" id="1.25.70.10">
    <property type="entry name" value="Transcription termination factor 3, mitochondrial"/>
    <property type="match status" value="1"/>
</dbReference>
<dbReference type="SMART" id="SM00733">
    <property type="entry name" value="Mterf"/>
    <property type="match status" value="7"/>
</dbReference>
<dbReference type="OrthoDB" id="637682at2759"/>
<dbReference type="EMBL" id="CM007652">
    <property type="protein sequence ID" value="ONI20923.1"/>
    <property type="molecule type" value="Genomic_DNA"/>
</dbReference>
<dbReference type="EMBL" id="CM007652">
    <property type="protein sequence ID" value="ONI20924.1"/>
    <property type="molecule type" value="Genomic_DNA"/>
</dbReference>
<keyword evidence="2" id="KW-0804">Transcription</keyword>
<dbReference type="InterPro" id="IPR038538">
    <property type="entry name" value="MTERF_sf"/>
</dbReference>
<evidence type="ECO:0000313" key="5">
    <source>
        <dbReference type="Proteomes" id="UP000006882"/>
    </source>
</evidence>
<keyword evidence="2" id="KW-0806">Transcription termination</keyword>
<keyword evidence="5" id="KW-1185">Reference proteome</keyword>
<evidence type="ECO:0000256" key="1">
    <source>
        <dbReference type="ARBA" id="ARBA00007692"/>
    </source>
</evidence>
<dbReference type="GO" id="GO:0009507">
    <property type="term" value="C:chloroplast"/>
    <property type="evidence" value="ECO:0000318"/>
    <property type="project" value="GO_Central"/>
</dbReference>
<protein>
    <submittedName>
        <fullName evidence="4">Uncharacterized protein</fullName>
    </submittedName>
</protein>
<dbReference type="GO" id="GO:0009658">
    <property type="term" value="P:chloroplast organization"/>
    <property type="evidence" value="ECO:0000318"/>
    <property type="project" value="GO_Central"/>
</dbReference>
<evidence type="ECO:0000256" key="2">
    <source>
        <dbReference type="ARBA" id="ARBA00022472"/>
    </source>
</evidence>
<dbReference type="SMR" id="A0A251QAX6"/>
<dbReference type="GO" id="GO:0006353">
    <property type="term" value="P:DNA-templated transcription termination"/>
    <property type="evidence" value="ECO:0007669"/>
    <property type="project" value="UniProtKB-KW"/>
</dbReference>
<dbReference type="AlphaFoldDB" id="A0A251QAX6"/>
<dbReference type="InterPro" id="IPR003690">
    <property type="entry name" value="MTERF"/>
</dbReference>
<dbReference type="GO" id="GO:0003676">
    <property type="term" value="F:nucleic acid binding"/>
    <property type="evidence" value="ECO:0007669"/>
    <property type="project" value="InterPro"/>
</dbReference>
<proteinExistence type="inferred from homology"/>
<dbReference type="FunFam" id="1.25.70.10:FF:000001">
    <property type="entry name" value="Mitochondrial transcription termination factor-like"/>
    <property type="match status" value="1"/>
</dbReference>